<name>X6NU97_RETFI</name>
<dbReference type="OrthoDB" id="7459479at2759"/>
<evidence type="ECO:0000256" key="3">
    <source>
        <dbReference type="ARBA" id="ARBA00022833"/>
    </source>
</evidence>
<feature type="compositionally biased region" description="Basic and acidic residues" evidence="5">
    <location>
        <begin position="52"/>
        <end position="66"/>
    </location>
</feature>
<dbReference type="EMBL" id="ASPP01006099">
    <property type="protein sequence ID" value="ETO29359.1"/>
    <property type="molecule type" value="Genomic_DNA"/>
</dbReference>
<dbReference type="PANTHER" id="PTHR36971:SF1">
    <property type="entry name" value="METHYLTRANSFERASE DOMAIN-CONTAINING PROTEIN"/>
    <property type="match status" value="1"/>
</dbReference>
<evidence type="ECO:0000256" key="5">
    <source>
        <dbReference type="SAM" id="MobiDB-lite"/>
    </source>
</evidence>
<dbReference type="SUPFAM" id="SSF53335">
    <property type="entry name" value="S-adenosyl-L-methionine-dependent methyltransferases"/>
    <property type="match status" value="1"/>
</dbReference>
<evidence type="ECO:0000313" key="8">
    <source>
        <dbReference type="Proteomes" id="UP000023152"/>
    </source>
</evidence>
<dbReference type="Gene3D" id="4.10.1000.10">
    <property type="entry name" value="Zinc finger, CCCH-type"/>
    <property type="match status" value="1"/>
</dbReference>
<dbReference type="OMA" id="RHGARNQ"/>
<feature type="domain" description="C3H1-type" evidence="6">
    <location>
        <begin position="16"/>
        <end position="38"/>
    </location>
</feature>
<evidence type="ECO:0000256" key="4">
    <source>
        <dbReference type="PROSITE-ProRule" id="PRU00723"/>
    </source>
</evidence>
<keyword evidence="8" id="KW-1185">Reference proteome</keyword>
<evidence type="ECO:0000256" key="2">
    <source>
        <dbReference type="ARBA" id="ARBA00022771"/>
    </source>
</evidence>
<dbReference type="Proteomes" id="UP000023152">
    <property type="component" value="Unassembled WGS sequence"/>
</dbReference>
<dbReference type="GO" id="GO:0008270">
    <property type="term" value="F:zinc ion binding"/>
    <property type="evidence" value="ECO:0007669"/>
    <property type="project" value="UniProtKB-KW"/>
</dbReference>
<feature type="zinc finger region" description="C3H1-type" evidence="4">
    <location>
        <begin position="16"/>
        <end position="38"/>
    </location>
</feature>
<dbReference type="SUPFAM" id="SSF90229">
    <property type="entry name" value="CCCH zinc finger"/>
    <property type="match status" value="1"/>
</dbReference>
<organism evidence="7 8">
    <name type="scientific">Reticulomyxa filosa</name>
    <dbReference type="NCBI Taxonomy" id="46433"/>
    <lineage>
        <taxon>Eukaryota</taxon>
        <taxon>Sar</taxon>
        <taxon>Rhizaria</taxon>
        <taxon>Retaria</taxon>
        <taxon>Foraminifera</taxon>
        <taxon>Monothalamids</taxon>
        <taxon>Reticulomyxidae</taxon>
        <taxon>Reticulomyxa</taxon>
    </lineage>
</organism>
<comment type="caution">
    <text evidence="7">The sequence shown here is derived from an EMBL/GenBank/DDBJ whole genome shotgun (WGS) entry which is preliminary data.</text>
</comment>
<keyword evidence="3 4" id="KW-0862">Zinc</keyword>
<keyword evidence="2 4" id="KW-0863">Zinc-finger</keyword>
<sequence>MANQEHEKEKQSNILICQYWLKGHCLYGDSCRLEHPPSDFGKKKPSQKHHANKIEENKEQQDGSPRIETKLNKRTRVKRMNSKRHTIFRHWILDKIGRKILQQNGRHILDIAGGKGIFSFEMQYLNGINSILVDPRKELNLRRYKNALWKGYLHKNKAIQDKYIDIPVSTITSQYRNCENIKDPLHLQLFFDMTLCERREKGEKGERESGNKFKLSLVNEQYLKILQLQTNDNNNNNNNFKLTTVTCLSKNSSSSESDILHKKKIEEDLHFWFDQNVIEHCSLLVGIHPDLACEPIIDTALLFNKPFAVLPCCVFPNSFPHRRILDPLTGKLDKPVHSHQDFITYLLNKHPKFQVDTLEMMDGKNQVIYWIPDHLVPYLPASSKCSDQTSPNEHVSC</sequence>
<proteinExistence type="predicted"/>
<evidence type="ECO:0000256" key="1">
    <source>
        <dbReference type="ARBA" id="ARBA00022723"/>
    </source>
</evidence>
<gene>
    <name evidence="7" type="ORF">RFI_07765</name>
</gene>
<dbReference type="SMART" id="SM00356">
    <property type="entry name" value="ZnF_C3H1"/>
    <property type="match status" value="1"/>
</dbReference>
<dbReference type="InterPro" id="IPR000571">
    <property type="entry name" value="Znf_CCCH"/>
</dbReference>
<reference evidence="7 8" key="1">
    <citation type="journal article" date="2013" name="Curr. Biol.">
        <title>The Genome of the Foraminiferan Reticulomyxa filosa.</title>
        <authorList>
            <person name="Glockner G."/>
            <person name="Hulsmann N."/>
            <person name="Schleicher M."/>
            <person name="Noegel A.A."/>
            <person name="Eichinger L."/>
            <person name="Gallinger C."/>
            <person name="Pawlowski J."/>
            <person name="Sierra R."/>
            <person name="Euteneuer U."/>
            <person name="Pillet L."/>
            <person name="Moustafa A."/>
            <person name="Platzer M."/>
            <person name="Groth M."/>
            <person name="Szafranski K."/>
            <person name="Schliwa M."/>
        </authorList>
    </citation>
    <scope>NUCLEOTIDE SEQUENCE [LARGE SCALE GENOMIC DNA]</scope>
</reference>
<dbReference type="InterPro" id="IPR036855">
    <property type="entry name" value="Znf_CCCH_sf"/>
</dbReference>
<dbReference type="Pfam" id="PF18044">
    <property type="entry name" value="zf-CCCH_4"/>
    <property type="match status" value="1"/>
</dbReference>
<dbReference type="AlphaFoldDB" id="X6NU97"/>
<dbReference type="InterPro" id="IPR041367">
    <property type="entry name" value="Znf-CCCH_4"/>
</dbReference>
<evidence type="ECO:0000313" key="7">
    <source>
        <dbReference type="EMBL" id="ETO29359.1"/>
    </source>
</evidence>
<dbReference type="InterPro" id="IPR029063">
    <property type="entry name" value="SAM-dependent_MTases_sf"/>
</dbReference>
<feature type="region of interest" description="Disordered" evidence="5">
    <location>
        <begin position="38"/>
        <end position="66"/>
    </location>
</feature>
<protein>
    <recommendedName>
        <fullName evidence="6">C3H1-type domain-containing protein</fullName>
    </recommendedName>
</protein>
<keyword evidence="1 4" id="KW-0479">Metal-binding</keyword>
<dbReference type="PANTHER" id="PTHR36971">
    <property type="entry name" value="UNNAMED PRODUCT"/>
    <property type="match status" value="1"/>
</dbReference>
<evidence type="ECO:0000259" key="6">
    <source>
        <dbReference type="PROSITE" id="PS50103"/>
    </source>
</evidence>
<accession>X6NU97</accession>
<dbReference type="PROSITE" id="PS50103">
    <property type="entry name" value="ZF_C3H1"/>
    <property type="match status" value="1"/>
</dbReference>